<dbReference type="InterPro" id="IPR030678">
    <property type="entry name" value="Peptide/Ni-bd"/>
</dbReference>
<dbReference type="Gene3D" id="3.40.190.10">
    <property type="entry name" value="Periplasmic binding protein-like II"/>
    <property type="match status" value="1"/>
</dbReference>
<evidence type="ECO:0000256" key="1">
    <source>
        <dbReference type="ARBA" id="ARBA00004193"/>
    </source>
</evidence>
<feature type="signal peptide" evidence="6">
    <location>
        <begin position="1"/>
        <end position="22"/>
    </location>
</feature>
<evidence type="ECO:0000313" key="8">
    <source>
        <dbReference type="EMBL" id="MBC1323912.1"/>
    </source>
</evidence>
<keyword evidence="3" id="KW-0813">Transport</keyword>
<evidence type="ECO:0000256" key="6">
    <source>
        <dbReference type="SAM" id="SignalP"/>
    </source>
</evidence>
<keyword evidence="10" id="KW-1185">Reference proteome</keyword>
<name>A0A7X0T7B4_LISWE</name>
<dbReference type="EMBL" id="JAAROP010000020">
    <property type="protein sequence ID" value="MBC1323912.1"/>
    <property type="molecule type" value="Genomic_DNA"/>
</dbReference>
<dbReference type="AlphaFoldDB" id="A0A7X0T7B4"/>
<dbReference type="InterPro" id="IPR000914">
    <property type="entry name" value="SBP_5_dom"/>
</dbReference>
<evidence type="ECO:0000256" key="3">
    <source>
        <dbReference type="ARBA" id="ARBA00022448"/>
    </source>
</evidence>
<dbReference type="RefSeq" id="WP_097350353.1">
    <property type="nucleotide sequence ID" value="NZ_CP122330.1"/>
</dbReference>
<evidence type="ECO:0000313" key="11">
    <source>
        <dbReference type="Proteomes" id="UP000522007"/>
    </source>
</evidence>
<dbReference type="InterPro" id="IPR039424">
    <property type="entry name" value="SBP_5"/>
</dbReference>
<comment type="caution">
    <text evidence="8">The sequence shown here is derived from an EMBL/GenBank/DDBJ whole genome shotgun (WGS) entry which is preliminary data.</text>
</comment>
<proteinExistence type="inferred from homology"/>
<feature type="chain" id="PRO_5039716022" evidence="6">
    <location>
        <begin position="23"/>
        <end position="559"/>
    </location>
</feature>
<dbReference type="InterPro" id="IPR023765">
    <property type="entry name" value="SBP_5_CS"/>
</dbReference>
<dbReference type="CDD" id="cd08504">
    <property type="entry name" value="PBP2_OppA"/>
    <property type="match status" value="1"/>
</dbReference>
<keyword evidence="5" id="KW-0571">Peptide transport</keyword>
<protein>
    <submittedName>
        <fullName evidence="8">Peptide ABC transporter substrate-binding protein</fullName>
    </submittedName>
</protein>
<dbReference type="Pfam" id="PF00496">
    <property type="entry name" value="SBP_bac_5"/>
    <property type="match status" value="1"/>
</dbReference>
<evidence type="ECO:0000313" key="10">
    <source>
        <dbReference type="Proteomes" id="UP000219632"/>
    </source>
</evidence>
<dbReference type="GO" id="GO:0043190">
    <property type="term" value="C:ATP-binding cassette (ABC) transporter complex"/>
    <property type="evidence" value="ECO:0007669"/>
    <property type="project" value="InterPro"/>
</dbReference>
<comment type="similarity">
    <text evidence="2">Belongs to the bacterial solute-binding protein 5 family.</text>
</comment>
<comment type="subcellular location">
    <subcellularLocation>
        <location evidence="1">Cell membrane</location>
        <topology evidence="1">Lipid-anchor</topology>
    </subcellularLocation>
</comment>
<dbReference type="Proteomes" id="UP000219632">
    <property type="component" value="Unassembled WGS sequence"/>
</dbReference>
<accession>A0A7X0T7B4</accession>
<dbReference type="EMBL" id="NYPG01000003">
    <property type="protein sequence ID" value="PDK41628.1"/>
    <property type="molecule type" value="Genomic_DNA"/>
</dbReference>
<dbReference type="PROSITE" id="PS51257">
    <property type="entry name" value="PROKAR_LIPOPROTEIN"/>
    <property type="match status" value="1"/>
</dbReference>
<evidence type="ECO:0000259" key="7">
    <source>
        <dbReference type="Pfam" id="PF00496"/>
    </source>
</evidence>
<keyword evidence="4 6" id="KW-0732">Signal</keyword>
<evidence type="ECO:0000256" key="4">
    <source>
        <dbReference type="ARBA" id="ARBA00022729"/>
    </source>
</evidence>
<dbReference type="PANTHER" id="PTHR30290:SF10">
    <property type="entry name" value="PERIPLASMIC OLIGOPEPTIDE-BINDING PROTEIN-RELATED"/>
    <property type="match status" value="1"/>
</dbReference>
<reference evidence="9 10" key="1">
    <citation type="submission" date="2017-09" db="EMBL/GenBank/DDBJ databases">
        <title>Draft Genomes of 144 Listeria Monocytogenes isolates from foods.</title>
        <authorList>
            <person name="Wu C.H."/>
            <person name="Ng J."/>
            <person name="Kiang D."/>
            <person name="Chen C.-Y."/>
            <person name="Frink S."/>
            <person name="Lafrades M."/>
            <person name="Morales C."/>
            <person name="Park P."/>
            <person name="Zwick M."/>
        </authorList>
    </citation>
    <scope>NUCLEOTIDE SEQUENCE [LARGE SCALE GENOMIC DNA]</scope>
    <source>
        <strain evidence="9 10">CDPHFDLB-F14M01633.75-2</strain>
    </source>
</reference>
<dbReference type="GO" id="GO:0030288">
    <property type="term" value="C:outer membrane-bounded periplasmic space"/>
    <property type="evidence" value="ECO:0007669"/>
    <property type="project" value="UniProtKB-ARBA"/>
</dbReference>
<evidence type="ECO:0000256" key="2">
    <source>
        <dbReference type="ARBA" id="ARBA00005695"/>
    </source>
</evidence>
<dbReference type="Gene3D" id="3.10.105.10">
    <property type="entry name" value="Dipeptide-binding Protein, Domain 3"/>
    <property type="match status" value="1"/>
</dbReference>
<evidence type="ECO:0000256" key="5">
    <source>
        <dbReference type="ARBA" id="ARBA00022856"/>
    </source>
</evidence>
<reference evidence="8 11" key="2">
    <citation type="submission" date="2020-03" db="EMBL/GenBank/DDBJ databases">
        <title>Soil Listeria distribution.</title>
        <authorList>
            <person name="Liao J."/>
            <person name="Wiedmann M."/>
        </authorList>
    </citation>
    <scope>NUCLEOTIDE SEQUENCE [LARGE SCALE GENOMIC DNA]</scope>
    <source>
        <strain evidence="8 11">FSL L7-1829</strain>
    </source>
</reference>
<feature type="domain" description="Solute-binding protein family 5" evidence="7">
    <location>
        <begin position="93"/>
        <end position="476"/>
    </location>
</feature>
<dbReference type="SUPFAM" id="SSF53850">
    <property type="entry name" value="Periplasmic binding protein-like II"/>
    <property type="match status" value="1"/>
</dbReference>
<dbReference type="PROSITE" id="PS01040">
    <property type="entry name" value="SBP_BACTERIAL_5"/>
    <property type="match status" value="1"/>
</dbReference>
<dbReference type="Gene3D" id="3.90.76.10">
    <property type="entry name" value="Dipeptide-binding Protein, Domain 1"/>
    <property type="match status" value="1"/>
</dbReference>
<dbReference type="PANTHER" id="PTHR30290">
    <property type="entry name" value="PERIPLASMIC BINDING COMPONENT OF ABC TRANSPORTER"/>
    <property type="match status" value="1"/>
</dbReference>
<dbReference type="PIRSF" id="PIRSF002741">
    <property type="entry name" value="MppA"/>
    <property type="match status" value="1"/>
</dbReference>
<organism evidence="8 11">
    <name type="scientific">Listeria welshimeri</name>
    <dbReference type="NCBI Taxonomy" id="1643"/>
    <lineage>
        <taxon>Bacteria</taxon>
        <taxon>Bacillati</taxon>
        <taxon>Bacillota</taxon>
        <taxon>Bacilli</taxon>
        <taxon>Bacillales</taxon>
        <taxon>Listeriaceae</taxon>
        <taxon>Listeria</taxon>
    </lineage>
</organism>
<dbReference type="Proteomes" id="UP000522007">
    <property type="component" value="Unassembled WGS sequence"/>
</dbReference>
<sequence length="559" mass="62586">MKKSKLFLTLGLTLLLSLVLVACGGGSDSKSDDKKGSDSGKASGEQVLNLTESALIPSADSTKADDQVGLNVVNQTNEGLYALNKDGIPAIAGAAEEPKVSDDKTVYTIKLREDAKWSNGDPVTANDYVYSWRRAVDPNTAATYSYLFDAIKNGGDIVAGKKKPEELGIKAVDDYTLEVTLAKPTAYINSLFAFPTFFPLNEKFVTEKGEKYAQNSDNMLFNGPFALKDWTGTNKKWTYVKNDKYWDKDKVKLKQINVQVVQDSGTGLNLYNTDKIDRTVLSADYAAQNKNNKDYVTVNDSSTFYIKFNQKRAGKDTVFANKNIRKALALAIDKQSYTDTVLKNGSKPANNLVPEGFTFDPGNKEDYTKESGKHLEYDVKEAQKAWKAGLKELGVSEITVEFTSDDTENARKSSEFIQDQLQKNLDGLTVKLKNVPFKVRLQNDQNQDYDFSMSGWGPDYQDPSTFLDLFVTDGAQNRMSYSNKDYDKILNDASVTYAADDQKRWDEMVKAEKILLTDDVAVQPLYQRSTAYLQKDYIKNLQKNPFGPDYTYKETYLTK</sequence>
<dbReference type="FunFam" id="3.90.76.10:FF:000001">
    <property type="entry name" value="Oligopeptide ABC transporter substrate-binding protein"/>
    <property type="match status" value="1"/>
</dbReference>
<dbReference type="FunFam" id="3.10.105.10:FF:000001">
    <property type="entry name" value="Oligopeptide ABC transporter, oligopeptide-binding protein"/>
    <property type="match status" value="1"/>
</dbReference>
<evidence type="ECO:0000313" key="9">
    <source>
        <dbReference type="EMBL" id="PDK41628.1"/>
    </source>
</evidence>
<keyword evidence="5" id="KW-0653">Protein transport</keyword>
<dbReference type="GO" id="GO:0015833">
    <property type="term" value="P:peptide transport"/>
    <property type="evidence" value="ECO:0007669"/>
    <property type="project" value="UniProtKB-KW"/>
</dbReference>
<dbReference type="GO" id="GO:1904680">
    <property type="term" value="F:peptide transmembrane transporter activity"/>
    <property type="evidence" value="ECO:0007669"/>
    <property type="project" value="TreeGrafter"/>
</dbReference>
<gene>
    <name evidence="9" type="ORF">AFZ32_07760</name>
    <name evidence="8" type="ORF">HB853_13340</name>
</gene>